<organism evidence="2 3">
    <name type="scientific">Vitrella brassicaformis (strain CCMP3155)</name>
    <dbReference type="NCBI Taxonomy" id="1169540"/>
    <lineage>
        <taxon>Eukaryota</taxon>
        <taxon>Sar</taxon>
        <taxon>Alveolata</taxon>
        <taxon>Colpodellida</taxon>
        <taxon>Vitrellaceae</taxon>
        <taxon>Vitrella</taxon>
    </lineage>
</organism>
<name>A0A0G4ERQ9_VITBC</name>
<feature type="chain" id="PRO_5005188068" evidence="1">
    <location>
        <begin position="19"/>
        <end position="1221"/>
    </location>
</feature>
<dbReference type="VEuPathDB" id="CryptoDB:Vbra_5405"/>
<reference evidence="2 3" key="1">
    <citation type="submission" date="2014-11" db="EMBL/GenBank/DDBJ databases">
        <authorList>
            <person name="Zhu J."/>
            <person name="Qi W."/>
            <person name="Song R."/>
        </authorList>
    </citation>
    <scope>NUCLEOTIDE SEQUENCE [LARGE SCALE GENOMIC DNA]</scope>
</reference>
<proteinExistence type="predicted"/>
<dbReference type="PhylomeDB" id="A0A0G4ERQ9"/>
<protein>
    <submittedName>
        <fullName evidence="2">Uncharacterized protein</fullName>
    </submittedName>
</protein>
<dbReference type="InParanoid" id="A0A0G4ERQ9"/>
<feature type="signal peptide" evidence="1">
    <location>
        <begin position="1"/>
        <end position="18"/>
    </location>
</feature>
<gene>
    <name evidence="2" type="ORF">Vbra_5405</name>
</gene>
<evidence type="ECO:0000313" key="2">
    <source>
        <dbReference type="EMBL" id="CEM00729.1"/>
    </source>
</evidence>
<dbReference type="AlphaFoldDB" id="A0A0G4ERQ9"/>
<accession>A0A0G4ERQ9</accession>
<dbReference type="EMBL" id="CDMY01000297">
    <property type="protein sequence ID" value="CEM00729.1"/>
    <property type="molecule type" value="Genomic_DNA"/>
</dbReference>
<evidence type="ECO:0000256" key="1">
    <source>
        <dbReference type="SAM" id="SignalP"/>
    </source>
</evidence>
<keyword evidence="3" id="KW-1185">Reference proteome</keyword>
<keyword evidence="1" id="KW-0732">Signal</keyword>
<evidence type="ECO:0000313" key="3">
    <source>
        <dbReference type="Proteomes" id="UP000041254"/>
    </source>
</evidence>
<sequence length="1221" mass="133234">MLAGWLLVCLFLIVLTHWERRGAVGQFTTACLSGNTFGPVAVANKNCLPPVNSLPEFLQTEPLSRCEPNALLPIVDHPERGNFGQCLYNENVEVYLQIQQEIALNDGLNNSRSSDTAGDVTASGENQSILCGEPSGVNRTNITDLGTAALGSCPSNKPICARTSDSRFCYCIEDTRGLFGEAAEVAQGDVRLTKGVVSGKPSSLCFPAELDPCFNAVNRFAVPFDCADSLPVVERREDMGPDPRNQSWLPNERFPVPQESTFAQLVPGTYLFEDVHSNAYLDTIKNVGTGVSSCMRIQGKKNDDSGLDDFFLDLSCDTTEGVSVTLQFDCPETGLCSNRTGNVLIPAVATIQGVMVVEKSSNPACEGIEAQIEVTLTGYVDESESLIAQQFDYQEPQRILIVGNEEQDDLVIARTVAILSPAAHTSLGVMTFPDDVPDECDALLNERVFTVTSGGTNAGGRLAMATSGYARGPMSETTRRNPLEASEFAIDNRKAFRECSEICIELANKYREERPPANVASSELESGFRLGQDLQEALLGEALPTIHFPVFQPGDKSPDLSFASVLTGDFLLATPELLNDTLSNCNVSDPMFENISLAVSVLCTFGTDPSAPFRSFELLNTETGTSLDLILKGSLGPLIDDREVLANCRGPRLQTFPSGFDQVGRVEFLKELLHPEFVGEITAVALAPNGGVLGEDTCVAVQIEQLSNFSCRHDGKAKEGDHNIVASVKFVNKKDTDMRCNDTIAAFDEDEEGFKVIWEEECMMGFECFEACPAANLSAPPTAQPSTYRMTDFKYNSSALEDGIDPPPVDQWCLQLIVDRETNTSPTDKFAPTDESTYYFSCEGEWADVQVRIRYDVGSLDRRIAAVNYSGNDQPQVGFANVEIKGTVEQVWPEDCQGTLMFVEGTLVGGVSFDPAENQALSRGKEKTTTFAPVIESVGPGVSRKRVLFPEVLITSSAPIGEMQYTVLNASDECYLNVTQTFTHETNGTFNSSEYDPKTNSSRQQTVFSVPALQVRDSDNDNVTDLWSFFRMSWFSEGQDLSQWVSVITGPLREVCGIGTEQSPPVQIQCLSHEPIVVDTVDLSATPPPPPDGETQNIMALTTIDGIDLSTIARIAPTESELKESFNVTEVSPLQVSGEFKEGALDCFPDQIERLRNETQGRGGFVVRSVPLTISVNFTRDGVENRIRLFQDCPVLVICEEAYPFRAARPVCCRSLRPLSV</sequence>
<dbReference type="Proteomes" id="UP000041254">
    <property type="component" value="Unassembled WGS sequence"/>
</dbReference>